<comment type="similarity">
    <text evidence="1 2">Belongs to the fructosamine kinase family.</text>
</comment>
<proteinExistence type="inferred from homology"/>
<comment type="caution">
    <text evidence="3">The sequence shown here is derived from an EMBL/GenBank/DDBJ whole genome shotgun (WGS) entry which is preliminary data.</text>
</comment>
<keyword evidence="4" id="KW-1185">Reference proteome</keyword>
<reference evidence="4" key="1">
    <citation type="journal article" date="2019" name="Int. J. Syst. Evol. Microbiol.">
        <title>The Global Catalogue of Microorganisms (GCM) 10K type strain sequencing project: providing services to taxonomists for standard genome sequencing and annotation.</title>
        <authorList>
            <consortium name="The Broad Institute Genomics Platform"/>
            <consortium name="The Broad Institute Genome Sequencing Center for Infectious Disease"/>
            <person name="Wu L."/>
            <person name="Ma J."/>
        </authorList>
    </citation>
    <scope>NUCLEOTIDE SEQUENCE [LARGE SCALE GENOMIC DNA]</scope>
    <source>
        <strain evidence="4">JCM 17551</strain>
    </source>
</reference>
<dbReference type="InterPro" id="IPR016477">
    <property type="entry name" value="Fructo-/Ketosamine-3-kinase"/>
</dbReference>
<dbReference type="RefSeq" id="WP_344796297.1">
    <property type="nucleotide sequence ID" value="NZ_BAABBN010000004.1"/>
</dbReference>
<evidence type="ECO:0000313" key="3">
    <source>
        <dbReference type="EMBL" id="GAA3917764.1"/>
    </source>
</evidence>
<keyword evidence="2" id="KW-0808">Transferase</keyword>
<keyword evidence="2 3" id="KW-0418">Kinase</keyword>
<dbReference type="EMBL" id="BAABBN010000004">
    <property type="protein sequence ID" value="GAA3917764.1"/>
    <property type="molecule type" value="Genomic_DNA"/>
</dbReference>
<evidence type="ECO:0000256" key="2">
    <source>
        <dbReference type="PIRNR" id="PIRNR006221"/>
    </source>
</evidence>
<sequence length="254" mass="29416">MNNMDMFRKQNQSEFSDAFFKEAEGLRLLEKTLSDANVSSLKIPEVYSVNSAELSLQKIQCKQADQTQMVSLGESLASMHKIQFDRYGFKHDNCIGLSLQPNVLSDQWGAFFVEYRLAYQVSKVQNRSIRSQFEQVLTDHRTKLELFLTQQCEHPSLLHGDLWSGNVLFDSEAVWLIDPAVYFGDREADLAMTEMFGGFTPEFYRSYDSVYPRSTSYSQKAIIYNLYHYLNHYNLFGDSYLLPCQQGFDCIKNL</sequence>
<dbReference type="Proteomes" id="UP001501565">
    <property type="component" value="Unassembled WGS sequence"/>
</dbReference>
<dbReference type="Pfam" id="PF03881">
    <property type="entry name" value="Fructosamin_kin"/>
    <property type="match status" value="1"/>
</dbReference>
<dbReference type="GO" id="GO:0016301">
    <property type="term" value="F:kinase activity"/>
    <property type="evidence" value="ECO:0007669"/>
    <property type="project" value="UniProtKB-KW"/>
</dbReference>
<dbReference type="Gene3D" id="3.90.1200.10">
    <property type="match status" value="1"/>
</dbReference>
<evidence type="ECO:0000313" key="4">
    <source>
        <dbReference type="Proteomes" id="UP001501565"/>
    </source>
</evidence>
<accession>A0ABP7MCQ6</accession>
<dbReference type="PANTHER" id="PTHR12149">
    <property type="entry name" value="FRUCTOSAMINE 3 KINASE-RELATED PROTEIN"/>
    <property type="match status" value="1"/>
</dbReference>
<organism evidence="3 4">
    <name type="scientific">Litoribacillus peritrichatus</name>
    <dbReference type="NCBI Taxonomy" id="718191"/>
    <lineage>
        <taxon>Bacteria</taxon>
        <taxon>Pseudomonadati</taxon>
        <taxon>Pseudomonadota</taxon>
        <taxon>Gammaproteobacteria</taxon>
        <taxon>Oceanospirillales</taxon>
        <taxon>Oceanospirillaceae</taxon>
        <taxon>Litoribacillus</taxon>
    </lineage>
</organism>
<dbReference type="PANTHER" id="PTHR12149:SF8">
    <property type="entry name" value="PROTEIN-RIBULOSAMINE 3-KINASE"/>
    <property type="match status" value="1"/>
</dbReference>
<gene>
    <name evidence="3" type="ORF">GCM10022277_11000</name>
</gene>
<dbReference type="InterPro" id="IPR011009">
    <property type="entry name" value="Kinase-like_dom_sf"/>
</dbReference>
<protein>
    <submittedName>
        <fullName evidence="3">Fructosamine kinase family protein</fullName>
    </submittedName>
</protein>
<evidence type="ECO:0000256" key="1">
    <source>
        <dbReference type="ARBA" id="ARBA00009460"/>
    </source>
</evidence>
<name>A0ABP7MCQ6_9GAMM</name>
<dbReference type="PIRSF" id="PIRSF006221">
    <property type="entry name" value="Ketosamine-3-kinase"/>
    <property type="match status" value="1"/>
</dbReference>
<dbReference type="SUPFAM" id="SSF56112">
    <property type="entry name" value="Protein kinase-like (PK-like)"/>
    <property type="match status" value="1"/>
</dbReference>